<feature type="region of interest" description="Disordered" evidence="2">
    <location>
        <begin position="1"/>
        <end position="34"/>
    </location>
</feature>
<accession>E9E8W3</accession>
<dbReference type="GO" id="GO:0043386">
    <property type="term" value="P:mycotoxin biosynthetic process"/>
    <property type="evidence" value="ECO:0007669"/>
    <property type="project" value="InterPro"/>
</dbReference>
<reference evidence="4 5" key="1">
    <citation type="journal article" date="2011" name="PLoS Genet.">
        <title>Genome sequencing and comparative transcriptomics of the model entomopathogenic fungi Metarhizium anisopliae and M. acridum.</title>
        <authorList>
            <person name="Gao Q."/>
            <person name="Jin K."/>
            <person name="Ying S.H."/>
            <person name="Zhang Y."/>
            <person name="Xiao G."/>
            <person name="Shang Y."/>
            <person name="Duan Z."/>
            <person name="Hu X."/>
            <person name="Xie X.Q."/>
            <person name="Zhou G."/>
            <person name="Peng G."/>
            <person name="Luo Z."/>
            <person name="Huang W."/>
            <person name="Wang B."/>
            <person name="Fang W."/>
            <person name="Wang S."/>
            <person name="Zhong Y."/>
            <person name="Ma L.J."/>
            <person name="St Leger R.J."/>
            <person name="Zhao G.P."/>
            <person name="Pei Y."/>
            <person name="Feng M.G."/>
            <person name="Xia Y."/>
            <person name="Wang C."/>
        </authorList>
    </citation>
    <scope>NUCLEOTIDE SEQUENCE [LARGE SCALE GENOMIC DNA]</scope>
    <source>
        <strain evidence="4 5">CQMa 102</strain>
    </source>
</reference>
<keyword evidence="3" id="KW-0812">Transmembrane</keyword>
<name>E9E8W3_METAQ</name>
<comment type="similarity">
    <text evidence="1">Belongs to the ustYa family.</text>
</comment>
<gene>
    <name evidence="4" type="ORF">MAC_06311</name>
</gene>
<dbReference type="eggNOG" id="ENOG502RKCY">
    <property type="taxonomic scope" value="Eukaryota"/>
</dbReference>
<dbReference type="STRING" id="655827.E9E8W3"/>
<organism evidence="5">
    <name type="scientific">Metarhizium acridum (strain CQMa 102)</name>
    <dbReference type="NCBI Taxonomy" id="655827"/>
    <lineage>
        <taxon>Eukaryota</taxon>
        <taxon>Fungi</taxon>
        <taxon>Dikarya</taxon>
        <taxon>Ascomycota</taxon>
        <taxon>Pezizomycotina</taxon>
        <taxon>Sordariomycetes</taxon>
        <taxon>Hypocreomycetidae</taxon>
        <taxon>Hypocreales</taxon>
        <taxon>Clavicipitaceae</taxon>
        <taxon>Metarhizium</taxon>
    </lineage>
</organism>
<dbReference type="HOGENOM" id="CLU_042941_2_2_1"/>
<protein>
    <recommendedName>
        <fullName evidence="6">Tat pathway signal sequence</fullName>
    </recommendedName>
</protein>
<keyword evidence="5" id="KW-1185">Reference proteome</keyword>
<proteinExistence type="inferred from homology"/>
<dbReference type="Proteomes" id="UP000002499">
    <property type="component" value="Unassembled WGS sequence"/>
</dbReference>
<evidence type="ECO:0000313" key="4">
    <source>
        <dbReference type="EMBL" id="EFY87599.1"/>
    </source>
</evidence>
<keyword evidence="3" id="KW-0472">Membrane</keyword>
<evidence type="ECO:0008006" key="6">
    <source>
        <dbReference type="Google" id="ProtNLM"/>
    </source>
</evidence>
<dbReference type="EMBL" id="GL698524">
    <property type="protein sequence ID" value="EFY87599.1"/>
    <property type="molecule type" value="Genomic_DNA"/>
</dbReference>
<sequence>MKESPDYTPINHDDPRSSSEIEDDFLISKNHPTRQQRRRCMRPLLAITAVLALAAYTAILVTLTWRMTRQSRLHGTRFLKSPANDYITYEPYVMEQWELPGDIQYFAKVARCSSMSVDQNIGFSAELMHELGREEEGIRLPDGTYFGSLMVFHHLHCLKNIYHALNPSYYHLDKLQGSELAMHKEHTDHCMHMLMDAVMCQGDTTVLTMKWDAKGARPIGNLSSPHECVNWDRLMEWVVPNSVDVFADGMLVHPTFGPLFKDGKPSDGFKDSIAKAGAGKVTGLG</sequence>
<keyword evidence="3" id="KW-1133">Transmembrane helix</keyword>
<dbReference type="AlphaFoldDB" id="E9E8W3"/>
<dbReference type="Pfam" id="PF11807">
    <property type="entry name" value="UstYa"/>
    <property type="match status" value="1"/>
</dbReference>
<dbReference type="OrthoDB" id="3687641at2759"/>
<feature type="compositionally biased region" description="Basic and acidic residues" evidence="2">
    <location>
        <begin position="1"/>
        <end position="19"/>
    </location>
</feature>
<dbReference type="InParanoid" id="E9E8W3"/>
<dbReference type="PANTHER" id="PTHR33365">
    <property type="entry name" value="YALI0B05434P"/>
    <property type="match status" value="1"/>
</dbReference>
<dbReference type="PANTHER" id="PTHR33365:SF7">
    <property type="entry name" value="TAT PATHWAY SIGNAL SEQUENCE"/>
    <property type="match status" value="1"/>
</dbReference>
<evidence type="ECO:0000256" key="2">
    <source>
        <dbReference type="SAM" id="MobiDB-lite"/>
    </source>
</evidence>
<feature type="transmembrane region" description="Helical" evidence="3">
    <location>
        <begin position="44"/>
        <end position="65"/>
    </location>
</feature>
<dbReference type="OMA" id="NDENIMV"/>
<evidence type="ECO:0000313" key="5">
    <source>
        <dbReference type="Proteomes" id="UP000002499"/>
    </source>
</evidence>
<evidence type="ECO:0000256" key="3">
    <source>
        <dbReference type="SAM" id="Phobius"/>
    </source>
</evidence>
<evidence type="ECO:0000256" key="1">
    <source>
        <dbReference type="ARBA" id="ARBA00035112"/>
    </source>
</evidence>
<dbReference type="InterPro" id="IPR021765">
    <property type="entry name" value="UstYa-like"/>
</dbReference>